<evidence type="ECO:0000313" key="2">
    <source>
        <dbReference type="EnsemblMetazoa" id="AARA014793-PA"/>
    </source>
</evidence>
<dbReference type="AlphaFoldDB" id="A0A182IH58"/>
<organism evidence="2 3">
    <name type="scientific">Anopheles arabiensis</name>
    <name type="common">Mosquito</name>
    <dbReference type="NCBI Taxonomy" id="7173"/>
    <lineage>
        <taxon>Eukaryota</taxon>
        <taxon>Metazoa</taxon>
        <taxon>Ecdysozoa</taxon>
        <taxon>Arthropoda</taxon>
        <taxon>Hexapoda</taxon>
        <taxon>Insecta</taxon>
        <taxon>Pterygota</taxon>
        <taxon>Neoptera</taxon>
        <taxon>Endopterygota</taxon>
        <taxon>Diptera</taxon>
        <taxon>Nematocera</taxon>
        <taxon>Culicoidea</taxon>
        <taxon>Culicidae</taxon>
        <taxon>Anophelinae</taxon>
        <taxon>Anopheles</taxon>
    </lineage>
</organism>
<sequence length="209" mass="23595">MNEFFQSIRSRLFSSSLPIIADSIVFTKTDERQVTLIKSEQESTGLELNDIIFVNNVKQLKIPPAKSNHLVVFIISSLAFNNNKPELLAFLNWKQFPNNFLLVVDYRLFGDLKKIINGTRISDHIVYLEWDHPNGIDTKMAMDIGKQIKAAASKCIRANENNGQTESDCSSSQLNGSNVPSLEEQNKQPQQQMQPSTEHCAVTIETEIP</sequence>
<feature type="region of interest" description="Disordered" evidence="1">
    <location>
        <begin position="161"/>
        <end position="209"/>
    </location>
</feature>
<evidence type="ECO:0000313" key="3">
    <source>
        <dbReference type="Proteomes" id="UP000075840"/>
    </source>
</evidence>
<feature type="compositionally biased region" description="Polar residues" evidence="1">
    <location>
        <begin position="161"/>
        <end position="180"/>
    </location>
</feature>
<reference evidence="2" key="1">
    <citation type="submission" date="2022-08" db="UniProtKB">
        <authorList>
            <consortium name="EnsemblMetazoa"/>
        </authorList>
    </citation>
    <scope>IDENTIFICATION</scope>
    <source>
        <strain evidence="2">Dongola</strain>
    </source>
</reference>
<protein>
    <submittedName>
        <fullName evidence="2">Uncharacterized protein</fullName>
    </submittedName>
</protein>
<accession>A0A182IH58</accession>
<dbReference type="EnsemblMetazoa" id="AARA014793-RA">
    <property type="protein sequence ID" value="AARA014793-PA"/>
    <property type="gene ID" value="AARA014793"/>
</dbReference>
<dbReference type="VEuPathDB" id="VectorBase:AARA014793"/>
<dbReference type="Proteomes" id="UP000075840">
    <property type="component" value="Unassembled WGS sequence"/>
</dbReference>
<evidence type="ECO:0000256" key="1">
    <source>
        <dbReference type="SAM" id="MobiDB-lite"/>
    </source>
</evidence>
<proteinExistence type="predicted"/>
<keyword evidence="3" id="KW-1185">Reference proteome</keyword>
<dbReference type="EMBL" id="APCN01003712">
    <property type="status" value="NOT_ANNOTATED_CDS"/>
    <property type="molecule type" value="Genomic_DNA"/>
</dbReference>
<name>A0A182IH58_ANOAR</name>